<keyword evidence="3" id="KW-1185">Reference proteome</keyword>
<proteinExistence type="predicted"/>
<sequence length="101" mass="11577">MSLATDDWHPCGDYRGISSFATPDYYPVLRLQAFAGDLFVRRTLEYPYDGPYYVVSRDKNMFRVHGETCKEVESIDREGYLSEPDTPPAPMPYGDILKSLD</sequence>
<evidence type="ECO:0000313" key="3">
    <source>
        <dbReference type="Proteomes" id="UP000281553"/>
    </source>
</evidence>
<evidence type="ECO:0000256" key="1">
    <source>
        <dbReference type="SAM" id="MobiDB-lite"/>
    </source>
</evidence>
<dbReference type="Proteomes" id="UP000281553">
    <property type="component" value="Unassembled WGS sequence"/>
</dbReference>
<gene>
    <name evidence="2" type="ORF">DILT_LOCUS3924</name>
</gene>
<dbReference type="AlphaFoldDB" id="A0A3P6U6A9"/>
<evidence type="ECO:0000313" key="2">
    <source>
        <dbReference type="EMBL" id="VDK86750.1"/>
    </source>
</evidence>
<name>A0A3P6U6A9_DIBLA</name>
<reference evidence="2 3" key="1">
    <citation type="submission" date="2018-11" db="EMBL/GenBank/DDBJ databases">
        <authorList>
            <consortium name="Pathogen Informatics"/>
        </authorList>
    </citation>
    <scope>NUCLEOTIDE SEQUENCE [LARGE SCALE GENOMIC DNA]</scope>
</reference>
<dbReference type="EMBL" id="UYRU01044508">
    <property type="protein sequence ID" value="VDK86750.1"/>
    <property type="molecule type" value="Genomic_DNA"/>
</dbReference>
<organism evidence="2 3">
    <name type="scientific">Dibothriocephalus latus</name>
    <name type="common">Fish tapeworm</name>
    <name type="synonym">Diphyllobothrium latum</name>
    <dbReference type="NCBI Taxonomy" id="60516"/>
    <lineage>
        <taxon>Eukaryota</taxon>
        <taxon>Metazoa</taxon>
        <taxon>Spiralia</taxon>
        <taxon>Lophotrochozoa</taxon>
        <taxon>Platyhelminthes</taxon>
        <taxon>Cestoda</taxon>
        <taxon>Eucestoda</taxon>
        <taxon>Diphyllobothriidea</taxon>
        <taxon>Diphyllobothriidae</taxon>
        <taxon>Dibothriocephalus</taxon>
    </lineage>
</organism>
<accession>A0A3P6U6A9</accession>
<feature type="region of interest" description="Disordered" evidence="1">
    <location>
        <begin position="75"/>
        <end position="101"/>
    </location>
</feature>
<protein>
    <submittedName>
        <fullName evidence="2">Uncharacterized protein</fullName>
    </submittedName>
</protein>